<name>A0AA39IWS9_9AGAR</name>
<proteinExistence type="predicted"/>
<evidence type="ECO:0000259" key="1">
    <source>
        <dbReference type="PROSITE" id="PS50181"/>
    </source>
</evidence>
<dbReference type="InterPro" id="IPR001810">
    <property type="entry name" value="F-box_dom"/>
</dbReference>
<keyword evidence="3" id="KW-1185">Reference proteome</keyword>
<dbReference type="Proteomes" id="UP001175226">
    <property type="component" value="Unassembled WGS sequence"/>
</dbReference>
<reference evidence="2" key="1">
    <citation type="submission" date="2023-06" db="EMBL/GenBank/DDBJ databases">
        <authorList>
            <consortium name="Lawrence Berkeley National Laboratory"/>
            <person name="Ahrendt S."/>
            <person name="Sahu N."/>
            <person name="Indic B."/>
            <person name="Wong-Bajracharya J."/>
            <person name="Merenyi Z."/>
            <person name="Ke H.-M."/>
            <person name="Monk M."/>
            <person name="Kocsube S."/>
            <person name="Drula E."/>
            <person name="Lipzen A."/>
            <person name="Balint B."/>
            <person name="Henrissat B."/>
            <person name="Andreopoulos B."/>
            <person name="Martin F.M."/>
            <person name="Harder C.B."/>
            <person name="Rigling D."/>
            <person name="Ford K.L."/>
            <person name="Foster G.D."/>
            <person name="Pangilinan J."/>
            <person name="Papanicolaou A."/>
            <person name="Barry K."/>
            <person name="LaButti K."/>
            <person name="Viragh M."/>
            <person name="Koriabine M."/>
            <person name="Yan M."/>
            <person name="Riley R."/>
            <person name="Champramary S."/>
            <person name="Plett K.L."/>
            <person name="Tsai I.J."/>
            <person name="Slot J."/>
            <person name="Sipos G."/>
            <person name="Plett J."/>
            <person name="Nagy L.G."/>
            <person name="Grigoriev I.V."/>
        </authorList>
    </citation>
    <scope>NUCLEOTIDE SEQUENCE</scope>
    <source>
        <strain evidence="2">FPL87.14</strain>
    </source>
</reference>
<evidence type="ECO:0000313" key="3">
    <source>
        <dbReference type="Proteomes" id="UP001175226"/>
    </source>
</evidence>
<dbReference type="SUPFAM" id="SSF81383">
    <property type="entry name" value="F-box domain"/>
    <property type="match status" value="1"/>
</dbReference>
<evidence type="ECO:0000313" key="2">
    <source>
        <dbReference type="EMBL" id="KAK0430363.1"/>
    </source>
</evidence>
<gene>
    <name evidence="2" type="ORF">EV421DRAFT_1744177</name>
</gene>
<accession>A0AA39IWS9</accession>
<protein>
    <recommendedName>
        <fullName evidence="1">F-box domain-containing protein</fullName>
    </recommendedName>
</protein>
<comment type="caution">
    <text evidence="2">The sequence shown here is derived from an EMBL/GenBank/DDBJ whole genome shotgun (WGS) entry which is preliminary data.</text>
</comment>
<dbReference type="EMBL" id="JAUEPT010000154">
    <property type="protein sequence ID" value="KAK0430363.1"/>
    <property type="molecule type" value="Genomic_DNA"/>
</dbReference>
<feature type="domain" description="F-box" evidence="1">
    <location>
        <begin position="7"/>
        <end position="52"/>
    </location>
</feature>
<dbReference type="AlphaFoldDB" id="A0AA39IWS9"/>
<dbReference type="InterPro" id="IPR036047">
    <property type="entry name" value="F-box-like_dom_sf"/>
</dbReference>
<dbReference type="PROSITE" id="PS50181">
    <property type="entry name" value="FBOX"/>
    <property type="match status" value="1"/>
</dbReference>
<sequence>MPSNRQHSALDDLPLELLQQILSLLNIPTLKWLSLASSLLRAVCFPYIFRSVFLYGPTCTFVADFKGRAPTRMHTIGLMWIMEDLSASLLPWCAKVHNMKISSCNVRNTAIIPSLSVLRDLELLRSTFWVVEDYFRLLENLPPTLKKQAVHGIKFRFDNLGADCYATVHRAVDLEHLDAHLGEDFPVLLRDDCPISLESLRVAYVPQCRPHDLEDLLQRAPHLIDLRIDIGIPEDRPGTWPVTYNSNSRAYIVTVSLPLTRLKALSVTDGTELSDTHRAFVHIF</sequence>
<organism evidence="2 3">
    <name type="scientific">Armillaria borealis</name>
    <dbReference type="NCBI Taxonomy" id="47425"/>
    <lineage>
        <taxon>Eukaryota</taxon>
        <taxon>Fungi</taxon>
        <taxon>Dikarya</taxon>
        <taxon>Basidiomycota</taxon>
        <taxon>Agaricomycotina</taxon>
        <taxon>Agaricomycetes</taxon>
        <taxon>Agaricomycetidae</taxon>
        <taxon>Agaricales</taxon>
        <taxon>Marasmiineae</taxon>
        <taxon>Physalacriaceae</taxon>
        <taxon>Armillaria</taxon>
    </lineage>
</organism>